<keyword evidence="2" id="KW-1185">Reference proteome</keyword>
<evidence type="ECO:0000313" key="2">
    <source>
        <dbReference type="Proteomes" id="UP000314294"/>
    </source>
</evidence>
<accession>A0A4Z2H7B2</accession>
<name>A0A4Z2H7B2_9TELE</name>
<comment type="caution">
    <text evidence="1">The sequence shown here is derived from an EMBL/GenBank/DDBJ whole genome shotgun (WGS) entry which is preliminary data.</text>
</comment>
<reference evidence="1 2" key="1">
    <citation type="submission" date="2019-03" db="EMBL/GenBank/DDBJ databases">
        <title>First draft genome of Liparis tanakae, snailfish: a comprehensive survey of snailfish specific genes.</title>
        <authorList>
            <person name="Kim W."/>
            <person name="Song I."/>
            <person name="Jeong J.-H."/>
            <person name="Kim D."/>
            <person name="Kim S."/>
            <person name="Ryu S."/>
            <person name="Song J.Y."/>
            <person name="Lee S.K."/>
        </authorList>
    </citation>
    <scope>NUCLEOTIDE SEQUENCE [LARGE SCALE GENOMIC DNA]</scope>
    <source>
        <tissue evidence="1">Muscle</tissue>
    </source>
</reference>
<dbReference type="Proteomes" id="UP000314294">
    <property type="component" value="Unassembled WGS sequence"/>
</dbReference>
<gene>
    <name evidence="1" type="ORF">EYF80_028119</name>
</gene>
<proteinExistence type="predicted"/>
<organism evidence="1 2">
    <name type="scientific">Liparis tanakae</name>
    <name type="common">Tanaka's snailfish</name>
    <dbReference type="NCBI Taxonomy" id="230148"/>
    <lineage>
        <taxon>Eukaryota</taxon>
        <taxon>Metazoa</taxon>
        <taxon>Chordata</taxon>
        <taxon>Craniata</taxon>
        <taxon>Vertebrata</taxon>
        <taxon>Euteleostomi</taxon>
        <taxon>Actinopterygii</taxon>
        <taxon>Neopterygii</taxon>
        <taxon>Teleostei</taxon>
        <taxon>Neoteleostei</taxon>
        <taxon>Acanthomorphata</taxon>
        <taxon>Eupercaria</taxon>
        <taxon>Perciformes</taxon>
        <taxon>Cottioidei</taxon>
        <taxon>Cottales</taxon>
        <taxon>Liparidae</taxon>
        <taxon>Liparis</taxon>
    </lineage>
</organism>
<sequence length="125" mass="14209">MPLSPGHARHLAKLMAAQELIVQACVWLPGGEWMWIRIKSFYRTCAAYIPTASKWAIGRRGQYNITITLAAMGQPGERWSLFPASPRRHNGAKSDGFRKGELPLRVMESRGVVVRHWRGRKPSVW</sequence>
<dbReference type="EMBL" id="SRLO01000311">
    <property type="protein sequence ID" value="TNN61689.1"/>
    <property type="molecule type" value="Genomic_DNA"/>
</dbReference>
<evidence type="ECO:0000313" key="1">
    <source>
        <dbReference type="EMBL" id="TNN61689.1"/>
    </source>
</evidence>
<dbReference type="AlphaFoldDB" id="A0A4Z2H7B2"/>
<protein>
    <submittedName>
        <fullName evidence="1">Uncharacterized protein</fullName>
    </submittedName>
</protein>